<name>A0A062TXF4_9PROT</name>
<dbReference type="Pfam" id="PF04241">
    <property type="entry name" value="DUF423"/>
    <property type="match status" value="1"/>
</dbReference>
<evidence type="ECO:0000256" key="1">
    <source>
        <dbReference type="ARBA" id="ARBA00004141"/>
    </source>
</evidence>
<accession>A0A062TXF4</accession>
<dbReference type="eggNOG" id="COG2363">
    <property type="taxonomic scope" value="Bacteria"/>
</dbReference>
<comment type="subcellular location">
    <subcellularLocation>
        <location evidence="1">Membrane</location>
        <topology evidence="1">Multi-pass membrane protein</topology>
    </subcellularLocation>
</comment>
<dbReference type="STRING" id="1280941.HY2_07310"/>
<evidence type="ECO:0000313" key="7">
    <source>
        <dbReference type="Proteomes" id="UP000249123"/>
    </source>
</evidence>
<keyword evidence="3" id="KW-0812">Transmembrane</keyword>
<dbReference type="Proteomes" id="UP000249123">
    <property type="component" value="Unassembled WGS sequence"/>
</dbReference>
<gene>
    <name evidence="6" type="ORF">HY3_03145</name>
</gene>
<dbReference type="RefSeq" id="WP_034824041.1">
    <property type="nucleotide sequence ID" value="NZ_AWFA01000003.1"/>
</dbReference>
<keyword evidence="7" id="KW-1185">Reference proteome</keyword>
<protein>
    <submittedName>
        <fullName evidence="6">Uncharacterized protein</fullName>
    </submittedName>
</protein>
<evidence type="ECO:0000256" key="4">
    <source>
        <dbReference type="ARBA" id="ARBA00022989"/>
    </source>
</evidence>
<dbReference type="PANTHER" id="PTHR43461">
    <property type="entry name" value="TRANSMEMBRANE PROTEIN 256"/>
    <property type="match status" value="1"/>
</dbReference>
<evidence type="ECO:0000256" key="3">
    <source>
        <dbReference type="ARBA" id="ARBA00022692"/>
    </source>
</evidence>
<reference evidence="6 7" key="1">
    <citation type="submission" date="2013-04" db="EMBL/GenBank/DDBJ databases">
        <title>Hyphomonas sp. T24B3 Genome Sequencing.</title>
        <authorList>
            <person name="Lai Q."/>
            <person name="Shao Z."/>
        </authorList>
    </citation>
    <scope>NUCLEOTIDE SEQUENCE [LARGE SCALE GENOMIC DNA]</scope>
    <source>
        <strain evidence="6 7">T24B3</strain>
    </source>
</reference>
<dbReference type="GO" id="GO:0005886">
    <property type="term" value="C:plasma membrane"/>
    <property type="evidence" value="ECO:0007669"/>
    <property type="project" value="TreeGrafter"/>
</dbReference>
<proteinExistence type="inferred from homology"/>
<dbReference type="AlphaFoldDB" id="A0A062TXF4"/>
<evidence type="ECO:0000256" key="2">
    <source>
        <dbReference type="ARBA" id="ARBA00009694"/>
    </source>
</evidence>
<dbReference type="InterPro" id="IPR006696">
    <property type="entry name" value="DUF423"/>
</dbReference>
<dbReference type="EMBL" id="AWFB01000034">
    <property type="protein sequence ID" value="RAN32336.1"/>
    <property type="molecule type" value="Genomic_DNA"/>
</dbReference>
<dbReference type="PANTHER" id="PTHR43461:SF1">
    <property type="entry name" value="TRANSMEMBRANE PROTEIN 256"/>
    <property type="match status" value="1"/>
</dbReference>
<organism evidence="6 7">
    <name type="scientific">Hyphomonas pacifica</name>
    <dbReference type="NCBI Taxonomy" id="1280941"/>
    <lineage>
        <taxon>Bacteria</taxon>
        <taxon>Pseudomonadati</taxon>
        <taxon>Pseudomonadota</taxon>
        <taxon>Alphaproteobacteria</taxon>
        <taxon>Hyphomonadales</taxon>
        <taxon>Hyphomonadaceae</taxon>
        <taxon>Hyphomonas</taxon>
    </lineage>
</organism>
<sequence length="118" mass="11704">MLARAAALVGFLAVALGAFGAHALDGTLTVQGHEWWNTATMYALPHAAAALAIALSGRAGLVRAGGWAMLVGAVIFAGTLYALALGAPGWAGAITPIGGLSFLAGWALCGWGATRSEG</sequence>
<evidence type="ECO:0000313" key="6">
    <source>
        <dbReference type="EMBL" id="RAN32336.1"/>
    </source>
</evidence>
<comment type="caution">
    <text evidence="6">The sequence shown here is derived from an EMBL/GenBank/DDBJ whole genome shotgun (WGS) entry which is preliminary data.</text>
</comment>
<comment type="similarity">
    <text evidence="2">Belongs to the UPF0382 family.</text>
</comment>
<accession>A0A328JUY1</accession>
<evidence type="ECO:0000256" key="5">
    <source>
        <dbReference type="ARBA" id="ARBA00023136"/>
    </source>
</evidence>
<keyword evidence="5" id="KW-0472">Membrane</keyword>
<keyword evidence="4" id="KW-1133">Transmembrane helix</keyword>